<evidence type="ECO:0000313" key="1">
    <source>
        <dbReference type="EMBL" id="KAJ4725998.1"/>
    </source>
</evidence>
<protein>
    <submittedName>
        <fullName evidence="1">Auxin response factor</fullName>
    </submittedName>
</protein>
<keyword evidence="2" id="KW-1185">Reference proteome</keyword>
<reference evidence="1 2" key="1">
    <citation type="journal article" date="2023" name="Science">
        <title>Complex scaffold remodeling in plant triterpene biosynthesis.</title>
        <authorList>
            <person name="De La Pena R."/>
            <person name="Hodgson H."/>
            <person name="Liu J.C."/>
            <person name="Stephenson M.J."/>
            <person name="Martin A.C."/>
            <person name="Owen C."/>
            <person name="Harkess A."/>
            <person name="Leebens-Mack J."/>
            <person name="Jimenez L.E."/>
            <person name="Osbourn A."/>
            <person name="Sattely E.S."/>
        </authorList>
    </citation>
    <scope>NUCLEOTIDE SEQUENCE [LARGE SCALE GENOMIC DNA]</scope>
    <source>
        <strain evidence="2">cv. JPN11</strain>
        <tissue evidence="1">Leaf</tissue>
    </source>
</reference>
<proteinExistence type="predicted"/>
<gene>
    <name evidence="1" type="ORF">OWV82_004779</name>
</gene>
<evidence type="ECO:0000313" key="2">
    <source>
        <dbReference type="Proteomes" id="UP001164539"/>
    </source>
</evidence>
<dbReference type="Proteomes" id="UP001164539">
    <property type="component" value="Chromosome 2"/>
</dbReference>
<comment type="caution">
    <text evidence="1">The sequence shown here is derived from an EMBL/GenBank/DDBJ whole genome shotgun (WGS) entry which is preliminary data.</text>
</comment>
<name>A0ACC1YS85_MELAZ</name>
<organism evidence="1 2">
    <name type="scientific">Melia azedarach</name>
    <name type="common">Chinaberry tree</name>
    <dbReference type="NCBI Taxonomy" id="155640"/>
    <lineage>
        <taxon>Eukaryota</taxon>
        <taxon>Viridiplantae</taxon>
        <taxon>Streptophyta</taxon>
        <taxon>Embryophyta</taxon>
        <taxon>Tracheophyta</taxon>
        <taxon>Spermatophyta</taxon>
        <taxon>Magnoliopsida</taxon>
        <taxon>eudicotyledons</taxon>
        <taxon>Gunneridae</taxon>
        <taxon>Pentapetalae</taxon>
        <taxon>rosids</taxon>
        <taxon>malvids</taxon>
        <taxon>Sapindales</taxon>
        <taxon>Meliaceae</taxon>
        <taxon>Melia</taxon>
    </lineage>
</organism>
<dbReference type="EMBL" id="CM051395">
    <property type="protein sequence ID" value="KAJ4725998.1"/>
    <property type="molecule type" value="Genomic_DNA"/>
</dbReference>
<accession>A0ACC1YS85</accession>
<sequence>MEIDLNHAATTEVEKIAFCNGDCQKNSGCVCCLNSSSSSSSCSANSGSSSLSSSIYFELWHACAGPLTSLPKKGNVVVYFPQGHLEQVDSSSPFPPIEVPNFDLQPQIFCKVVDVQLLANKENDEVYTQLTLLPQPELEGLNLEDKEFEELGVDEEGGGGSPRKSTPHMFCKTLTASDTSTHGGFSVPRRAAEDCFPPLDYKQQRPSQELVAKDLHGVEWRFRHIYRGQPRRHLLTTGWSIFVSQKNLVSGDAVLFLRGENGELRLGIRRAVRPRNGLPDSILSKQNSYPNVLSQVSHAISTKSVFHVFYSPRASHAEFVIPYQKYIKSITNQICIGTRFKMRFEMDDAPERRCNGVVSGMSDLDPYRWPNSKWRWLMVRWDEDIGSDHQERVSPWEIDRSVSLPPLTIQSSPRLKKLRTSLQATPPVYPVNAGGSGFLDFEESVRSSKVLQGQENVGFVSPLYGCDTVSHALDFEMRTPTHQSLALAGIRKDNVREFVRARPTTYTGFMESNRFPKVLQGQEICPLRSLTGKMDLNLGTWGKPNLGCNSFNMYQASKPSFYPLPSESLQNMFFPYGDMHKTSKNHAMRSYGTSFQRDNVQFNSSPIQAAVVGDEVRKVNLLSEHQPLESTLTPSLKTNIRNQKDGSFNGTAAGCKLFGFSLTGETPTPSSQSSGKRSCTKVHKQGSLVGRAIDLSRLNGYADLRHELEQLFNMEGLLGDPEKGWQILYTDSENDMMVVGDDPWHEFCNVVSKIHIYTQEEVEKMTIGVTTDDTQSCLDQAPVIMEASKSSSVGQPDSSPTVIRV</sequence>